<evidence type="ECO:0000256" key="1">
    <source>
        <dbReference type="ARBA" id="ARBA00022723"/>
    </source>
</evidence>
<feature type="region of interest" description="Disordered" evidence="5">
    <location>
        <begin position="380"/>
        <end position="423"/>
    </location>
</feature>
<dbReference type="Gene3D" id="3.30.40.10">
    <property type="entry name" value="Zinc/RING finger domain, C3HC4 (zinc finger)"/>
    <property type="match status" value="1"/>
</dbReference>
<dbReference type="GO" id="GO:0008270">
    <property type="term" value="F:zinc ion binding"/>
    <property type="evidence" value="ECO:0007669"/>
    <property type="project" value="UniProtKB-KW"/>
</dbReference>
<dbReference type="PROSITE" id="PS50089">
    <property type="entry name" value="ZF_RING_2"/>
    <property type="match status" value="1"/>
</dbReference>
<feature type="compositionally biased region" description="Low complexity" evidence="5">
    <location>
        <begin position="161"/>
        <end position="170"/>
    </location>
</feature>
<dbReference type="Pfam" id="PF13639">
    <property type="entry name" value="zf-RING_2"/>
    <property type="match status" value="1"/>
</dbReference>
<dbReference type="PANTHER" id="PTHR15710:SF74">
    <property type="entry name" value="RING-TYPE E3 UBIQUITIN TRANSFERASE-RELATED"/>
    <property type="match status" value="1"/>
</dbReference>
<feature type="compositionally biased region" description="Low complexity" evidence="5">
    <location>
        <begin position="393"/>
        <end position="407"/>
    </location>
</feature>
<feature type="region of interest" description="Disordered" evidence="5">
    <location>
        <begin position="161"/>
        <end position="186"/>
    </location>
</feature>
<dbReference type="GeneID" id="77727876"/>
<evidence type="ECO:0000259" key="6">
    <source>
        <dbReference type="PROSITE" id="PS50089"/>
    </source>
</evidence>
<feature type="compositionally biased region" description="Low complexity" evidence="5">
    <location>
        <begin position="545"/>
        <end position="563"/>
    </location>
</feature>
<keyword evidence="8" id="KW-1185">Reference proteome</keyword>
<dbReference type="EMBL" id="JAKWFO010000005">
    <property type="protein sequence ID" value="KAI9635875.1"/>
    <property type="molecule type" value="Genomic_DNA"/>
</dbReference>
<feature type="compositionally biased region" description="Gly residues" evidence="5">
    <location>
        <begin position="175"/>
        <end position="186"/>
    </location>
</feature>
<evidence type="ECO:0000256" key="2">
    <source>
        <dbReference type="ARBA" id="ARBA00022771"/>
    </source>
</evidence>
<proteinExistence type="predicted"/>
<feature type="compositionally biased region" description="Low complexity" evidence="5">
    <location>
        <begin position="498"/>
        <end position="513"/>
    </location>
</feature>
<feature type="region of interest" description="Disordered" evidence="5">
    <location>
        <begin position="493"/>
        <end position="595"/>
    </location>
</feature>
<reference evidence="7" key="1">
    <citation type="journal article" date="2022" name="G3 (Bethesda)">
        <title>High quality genome of the basidiomycete yeast Dioszegia hungarica PDD-24b-2 isolated from cloud water.</title>
        <authorList>
            <person name="Jarrige D."/>
            <person name="Haridas S."/>
            <person name="Bleykasten-Grosshans C."/>
            <person name="Joly M."/>
            <person name="Nadalig T."/>
            <person name="Sancelme M."/>
            <person name="Vuilleumier S."/>
            <person name="Grigoriev I.V."/>
            <person name="Amato P."/>
            <person name="Bringel F."/>
        </authorList>
    </citation>
    <scope>NUCLEOTIDE SEQUENCE</scope>
    <source>
        <strain evidence="7">PDD-24b-2</strain>
    </source>
</reference>
<evidence type="ECO:0000256" key="5">
    <source>
        <dbReference type="SAM" id="MobiDB-lite"/>
    </source>
</evidence>
<evidence type="ECO:0000313" key="8">
    <source>
        <dbReference type="Proteomes" id="UP001164286"/>
    </source>
</evidence>
<feature type="region of interest" description="Disordered" evidence="5">
    <location>
        <begin position="201"/>
        <end position="221"/>
    </location>
</feature>
<comment type="caution">
    <text evidence="7">The sequence shown here is derived from an EMBL/GenBank/DDBJ whole genome shotgun (WGS) entry which is preliminary data.</text>
</comment>
<dbReference type="PANTHER" id="PTHR15710">
    <property type="entry name" value="E3 UBIQUITIN-PROTEIN LIGASE PRAJA"/>
    <property type="match status" value="1"/>
</dbReference>
<accession>A0AA38H7M3</accession>
<gene>
    <name evidence="7" type="ORF">MKK02DRAFT_33201</name>
</gene>
<dbReference type="InterPro" id="IPR001841">
    <property type="entry name" value="Znf_RING"/>
</dbReference>
<dbReference type="InterPro" id="IPR013083">
    <property type="entry name" value="Znf_RING/FYVE/PHD"/>
</dbReference>
<protein>
    <recommendedName>
        <fullName evidence="6">RING-type domain-containing protein</fullName>
    </recommendedName>
</protein>
<feature type="compositionally biased region" description="Pro residues" evidence="5">
    <location>
        <begin position="1"/>
        <end position="13"/>
    </location>
</feature>
<keyword evidence="2 4" id="KW-0863">Zinc-finger</keyword>
<feature type="region of interest" description="Disordered" evidence="5">
    <location>
        <begin position="462"/>
        <end position="481"/>
    </location>
</feature>
<keyword evidence="3" id="KW-0862">Zinc</keyword>
<keyword evidence="1" id="KW-0479">Metal-binding</keyword>
<evidence type="ECO:0000313" key="7">
    <source>
        <dbReference type="EMBL" id="KAI9635875.1"/>
    </source>
</evidence>
<feature type="compositionally biased region" description="Low complexity" evidence="5">
    <location>
        <begin position="81"/>
        <end position="113"/>
    </location>
</feature>
<dbReference type="SUPFAM" id="SSF57850">
    <property type="entry name" value="RING/U-box"/>
    <property type="match status" value="1"/>
</dbReference>
<feature type="domain" description="RING-type" evidence="6">
    <location>
        <begin position="293"/>
        <end position="352"/>
    </location>
</feature>
<dbReference type="AlphaFoldDB" id="A0AA38H7M3"/>
<dbReference type="Proteomes" id="UP001164286">
    <property type="component" value="Unassembled WGS sequence"/>
</dbReference>
<feature type="region of interest" description="Disordered" evidence="5">
    <location>
        <begin position="1"/>
        <end position="145"/>
    </location>
</feature>
<evidence type="ECO:0000256" key="4">
    <source>
        <dbReference type="PROSITE-ProRule" id="PRU00175"/>
    </source>
</evidence>
<dbReference type="SMART" id="SM00184">
    <property type="entry name" value="RING"/>
    <property type="match status" value="1"/>
</dbReference>
<evidence type="ECO:0000256" key="3">
    <source>
        <dbReference type="ARBA" id="ARBA00022833"/>
    </source>
</evidence>
<feature type="compositionally biased region" description="Basic residues" evidence="5">
    <location>
        <begin position="516"/>
        <end position="530"/>
    </location>
</feature>
<sequence>MSSPPGPPPPAGGSPPSDASGAVPEARIEMSFFVPFPGGSPGDGEAPPSAEGGSGGGEAGPGPAHQPGGMVWTFHLQPERAASPPVAGPSAGGSSHPPAASSSASPQPSSSARPTPPSGQRLSGGLPFSGPLNPPTHPLSFSSLPPPLPLSPHLAALFPRASGQAGSSAGPPGPSGGAAAPGGAGNPGPFASSMVFMVRPDGSVGHMPPHGAPAPGHPGTGPAGPAGAIFAMPPQGFMFPFHLAGAFGGGAPAPDPEKAKELLTSLPEVEKGLMKRVDRIYAAENVEEGAWKCGVCLEGWESSSEDGDVSAGKKDAEADEGTGVKRLPCNHLFHGECLQPWFETKHTCPSCRLDLDPGRTLRPSTGGSSLRARTFALGGREARQNQQHPYRPPTGAAAASGSAAAESAPDEPPAQRASGMSAEEENHWTTTVNMFVDMAADAAHGALGDALAAGGLQPILGDEHLTGEPSPFPSAEASPVPRFASFGRRTGIMPRIQSPAGGSSASSAPTPASDPHHHHHHHHVHHHHLPQHVPPPHFHVHRHGPIPAGPSAAAPAASSTDSAQRTHHTDSAFIPTSFPVPTPDRQNPPAAGPDASAILEGFTQTFNENPFTFLFPVGGGGPAAPPSRTAPSTAAPPVKQIPLEKWVQNHERALGWCCDSAACGIAPTNEEGDAFAQMAVKDRPRVRDLIGVRGCKHAYHAPCIPGAVSVVPEEDGGEVAEDEVRVRCGECATGYTRLWTSSRTTNSSILWLRQRTEGSPGVRQRSSEEKLTRIGWTALWPLSKRQQAHKPGVRYASTVPPEDRYSGVSQQHHAQQCHRQHQCGRLGALARNHSQWHVQLPILHRVHD</sequence>
<dbReference type="RefSeq" id="XP_052945652.1">
    <property type="nucleotide sequence ID" value="XM_053088671.1"/>
</dbReference>
<organism evidence="7 8">
    <name type="scientific">Dioszegia hungarica</name>
    <dbReference type="NCBI Taxonomy" id="4972"/>
    <lineage>
        <taxon>Eukaryota</taxon>
        <taxon>Fungi</taxon>
        <taxon>Dikarya</taxon>
        <taxon>Basidiomycota</taxon>
        <taxon>Agaricomycotina</taxon>
        <taxon>Tremellomycetes</taxon>
        <taxon>Tremellales</taxon>
        <taxon>Bulleribasidiaceae</taxon>
        <taxon>Dioszegia</taxon>
    </lineage>
</organism>
<name>A0AA38H7M3_9TREE</name>